<dbReference type="AlphaFoldDB" id="A0A7C9ILT3"/>
<dbReference type="PANTHER" id="PTHR40031">
    <property type="entry name" value="HYPOTHETICAL MEMBRANE SPANNING PROTEIN"/>
    <property type="match status" value="1"/>
</dbReference>
<accession>A0A7C9ILT3</accession>
<sequence length="341" mass="36583">MDPVTHAVAGVLIGQAARDRFPTVRALIPLSALAAWMPDVDNIVTFFGPEAYMRYHRGLTHSLLGGALLAWLLAALTARFTTGAKTPGLFILFYFGVLSHLFLDCITSYGTSIFLPFSDARVSFPAVFILDPVYTLALIGLAVAAAWRPAARKKLAVAGLAVMLGWPALGFGVGQAVSAHARTLLVARGGQPTAVIAQPDAFSPLWWKIIAEEGNEYVLTGLSLAAPETLLPERRFERAGRDELERLGREAPVFSQYVWFTDFPVKSAAATPDGAAITFQDLRFMAVNPLVTRMRGTMVPFTLTAYLDGAGRLTRAVFSQMGKGETILPETGLAVAGVEGG</sequence>
<evidence type="ECO:0000256" key="1">
    <source>
        <dbReference type="SAM" id="Phobius"/>
    </source>
</evidence>
<keyword evidence="1" id="KW-0812">Transmembrane</keyword>
<keyword evidence="1" id="KW-0472">Membrane</keyword>
<reference evidence="2 3" key="1">
    <citation type="submission" date="2020-01" db="EMBL/GenBank/DDBJ databases">
        <title>Genome sequence of Desulfovibrio aerotolerans DSM 16695(T).</title>
        <authorList>
            <person name="Karnachuk O."/>
            <person name="Avakyan M."/>
            <person name="Mardanov A."/>
            <person name="Kadnikov V."/>
            <person name="Ravin N."/>
        </authorList>
    </citation>
    <scope>NUCLEOTIDE SEQUENCE [LARGE SCALE GENOMIC DNA]</scope>
    <source>
        <strain evidence="2 3">DSM 16695</strain>
    </source>
</reference>
<dbReference type="OrthoDB" id="9781927at2"/>
<dbReference type="GO" id="GO:0016787">
    <property type="term" value="F:hydrolase activity"/>
    <property type="evidence" value="ECO:0007669"/>
    <property type="project" value="UniProtKB-KW"/>
</dbReference>
<keyword evidence="2" id="KW-0378">Hydrolase</keyword>
<evidence type="ECO:0000313" key="3">
    <source>
        <dbReference type="Proteomes" id="UP000482487"/>
    </source>
</evidence>
<gene>
    <name evidence="2" type="ORF">GTA51_08145</name>
</gene>
<dbReference type="Pfam" id="PF04307">
    <property type="entry name" value="YdjM"/>
    <property type="match status" value="1"/>
</dbReference>
<keyword evidence="1" id="KW-1133">Transmembrane helix</keyword>
<keyword evidence="3" id="KW-1185">Reference proteome</keyword>
<organism evidence="2 3">
    <name type="scientific">Solidesulfovibrio aerotolerans</name>
    <dbReference type="NCBI Taxonomy" id="295255"/>
    <lineage>
        <taxon>Bacteria</taxon>
        <taxon>Pseudomonadati</taxon>
        <taxon>Thermodesulfobacteriota</taxon>
        <taxon>Desulfovibrionia</taxon>
        <taxon>Desulfovibrionales</taxon>
        <taxon>Desulfovibrionaceae</taxon>
        <taxon>Solidesulfovibrio</taxon>
    </lineage>
</organism>
<dbReference type="EMBL" id="WVUD01000010">
    <property type="protein sequence ID" value="MYL83106.1"/>
    <property type="molecule type" value="Genomic_DNA"/>
</dbReference>
<dbReference type="PANTHER" id="PTHR40031:SF1">
    <property type="entry name" value="MEMBRANE-BOUND METAL-DEPENDENT HYDROLASE"/>
    <property type="match status" value="1"/>
</dbReference>
<dbReference type="InterPro" id="IPR007404">
    <property type="entry name" value="YdjM-like"/>
</dbReference>
<dbReference type="Proteomes" id="UP000482487">
    <property type="component" value="Unassembled WGS sequence"/>
</dbReference>
<comment type="caution">
    <text evidence="2">The sequence shown here is derived from an EMBL/GenBank/DDBJ whole genome shotgun (WGS) entry which is preliminary data.</text>
</comment>
<evidence type="ECO:0000313" key="2">
    <source>
        <dbReference type="EMBL" id="MYL83106.1"/>
    </source>
</evidence>
<feature type="transmembrane region" description="Helical" evidence="1">
    <location>
        <begin position="59"/>
        <end position="77"/>
    </location>
</feature>
<name>A0A7C9ILT3_9BACT</name>
<proteinExistence type="predicted"/>
<feature type="transmembrane region" description="Helical" evidence="1">
    <location>
        <begin position="89"/>
        <end position="110"/>
    </location>
</feature>
<dbReference type="InterPro" id="IPR053170">
    <property type="entry name" value="Transcription_regulator"/>
</dbReference>
<feature type="transmembrane region" description="Helical" evidence="1">
    <location>
        <begin position="155"/>
        <end position="174"/>
    </location>
</feature>
<feature type="transmembrane region" description="Helical" evidence="1">
    <location>
        <begin position="122"/>
        <end position="143"/>
    </location>
</feature>
<dbReference type="RefSeq" id="WP_160960162.1">
    <property type="nucleotide sequence ID" value="NZ_WVUD01000010.1"/>
</dbReference>
<protein>
    <submittedName>
        <fullName evidence="2">Metal-dependent hydrolase</fullName>
    </submittedName>
</protein>